<proteinExistence type="predicted"/>
<dbReference type="Proteomes" id="UP000471082">
    <property type="component" value="Unassembled WGS sequence"/>
</dbReference>
<reference evidence="1 2" key="1">
    <citation type="submission" date="2019-11" db="EMBL/GenBank/DDBJ databases">
        <title>Genome-resolved metagenomics to study the prevalence of co-infection and intraspecific heterogeneity among plant pathogen metapopulations.</title>
        <authorList>
            <person name="Newberry E."/>
            <person name="Bhandari R."/>
            <person name="Kemble J."/>
            <person name="Sikora E."/>
            <person name="Potnis N."/>
        </authorList>
    </citation>
    <scope>NUCLEOTIDE SEQUENCE [LARGE SCALE GENOMIC DNA]</scope>
    <source>
        <strain evidence="1">Xp_Tom_Tuscaloosa_18b</strain>
    </source>
</reference>
<dbReference type="AlphaFoldDB" id="A0A6P0FL09"/>
<name>A0A6P0FL09_XANPE</name>
<dbReference type="EMBL" id="JAAGYU010000086">
    <property type="protein sequence ID" value="NEL77866.1"/>
    <property type="molecule type" value="Genomic_DNA"/>
</dbReference>
<gene>
    <name evidence="1" type="ORF">G3W61_16665</name>
</gene>
<dbReference type="RefSeq" id="WP_126952716.1">
    <property type="nucleotide sequence ID" value="NZ_CP018475.1"/>
</dbReference>
<accession>A0A6P0FL09</accession>
<evidence type="ECO:0000313" key="2">
    <source>
        <dbReference type="Proteomes" id="UP000471082"/>
    </source>
</evidence>
<dbReference type="GeneID" id="97508435"/>
<comment type="caution">
    <text evidence="1">The sequence shown here is derived from an EMBL/GenBank/DDBJ whole genome shotgun (WGS) entry which is preliminary data.</text>
</comment>
<protein>
    <submittedName>
        <fullName evidence="1">Uncharacterized protein</fullName>
    </submittedName>
</protein>
<organism evidence="1 2">
    <name type="scientific">Xanthomonas perforans</name>
    <dbReference type="NCBI Taxonomy" id="442694"/>
    <lineage>
        <taxon>Bacteria</taxon>
        <taxon>Pseudomonadati</taxon>
        <taxon>Pseudomonadota</taxon>
        <taxon>Gammaproteobacteria</taxon>
        <taxon>Lysobacterales</taxon>
        <taxon>Lysobacteraceae</taxon>
        <taxon>Xanthomonas</taxon>
    </lineage>
</organism>
<evidence type="ECO:0000313" key="1">
    <source>
        <dbReference type="EMBL" id="NEL77866.1"/>
    </source>
</evidence>
<sequence>MKKLTLRSLPSSVLPEYTSVSKIVYEKNCCVVHLTAHASNRTVQIIFSDVVGVKILDERDFSEFWRCNMESFDEIEGATVSQVLFGGWSQHDEVLESYIPTGFYGEVMEFFIADHSECINVLCTKEPSIHIVD</sequence>